<evidence type="ECO:0000256" key="5">
    <source>
        <dbReference type="PROSITE-ProRule" id="PRU00118"/>
    </source>
</evidence>
<dbReference type="InterPro" id="IPR005662">
    <property type="entry name" value="GTPase_Era-like"/>
</dbReference>
<evidence type="ECO:0000256" key="3">
    <source>
        <dbReference type="ARBA" id="ARBA00022884"/>
    </source>
</evidence>
<dbReference type="GO" id="GO:0005525">
    <property type="term" value="F:GTP binding"/>
    <property type="evidence" value="ECO:0007669"/>
    <property type="project" value="UniProtKB-KW"/>
</dbReference>
<dbReference type="InterPro" id="IPR005225">
    <property type="entry name" value="Small_GTP-bd"/>
</dbReference>
<dbReference type="Gene3D" id="3.30.300.20">
    <property type="match status" value="1"/>
</dbReference>
<dbReference type="InterPro" id="IPR006073">
    <property type="entry name" value="GTP-bd"/>
</dbReference>
<dbReference type="NCBIfam" id="TIGR00436">
    <property type="entry name" value="era"/>
    <property type="match status" value="1"/>
</dbReference>
<feature type="compositionally biased region" description="Low complexity" evidence="7">
    <location>
        <begin position="17"/>
        <end position="36"/>
    </location>
</feature>
<comment type="caution">
    <text evidence="9">The sequence shown here is derived from an EMBL/GenBank/DDBJ whole genome shotgun (WGS) entry which is preliminary data.</text>
</comment>
<organism evidence="9 10">
    <name type="scientific">Funneliformis geosporum</name>
    <dbReference type="NCBI Taxonomy" id="1117311"/>
    <lineage>
        <taxon>Eukaryota</taxon>
        <taxon>Fungi</taxon>
        <taxon>Fungi incertae sedis</taxon>
        <taxon>Mucoromycota</taxon>
        <taxon>Glomeromycotina</taxon>
        <taxon>Glomeromycetes</taxon>
        <taxon>Glomerales</taxon>
        <taxon>Glomeraceae</taxon>
        <taxon>Funneliformis</taxon>
    </lineage>
</organism>
<comment type="similarity">
    <text evidence="1 6">Belongs to the TRAFAC class TrmE-Era-EngA-EngB-Septin-like GTPase superfamily. Era GTPase family.</text>
</comment>
<keyword evidence="10" id="KW-1185">Reference proteome</keyword>
<dbReference type="AlphaFoldDB" id="A0A9W4WKW5"/>
<evidence type="ECO:0000256" key="4">
    <source>
        <dbReference type="ARBA" id="ARBA00023134"/>
    </source>
</evidence>
<dbReference type="PANTHER" id="PTHR42698">
    <property type="entry name" value="GTPASE ERA"/>
    <property type="match status" value="1"/>
</dbReference>
<dbReference type="SUPFAM" id="SSF54814">
    <property type="entry name" value="Prokaryotic type KH domain (KH-domain type II)"/>
    <property type="match status" value="1"/>
</dbReference>
<sequence>MSRARRLAGLPPPNDDSIIIKSNNKRSSISPSSKSIQPIKKIIVPKNLKSSRKLSRFESRIQPTSNVALNKKSQQGIKEMDFDKGGEGGVKFSDDKSDMDNSMNVDDVKKESNTIEQSTSTSTLPKVKSQKQIFQIPIKSASIETRLPKFHKERFEQPENPYLLKVVVLGTPNSGKSTMLNALFGETMSVVSNKAHTTRERISVVFTEENKQLVFIDTPGIVPGHNRPKLNRGLINASWHSIHEADHVLVIIDAFRALYRTTYAESWLLDRLLKEYKLPGTLVLNKIDLLSNEKESIPYIYKKFTSQYPYFKDKTSISALKRTGITNLKEILLSNAHPHDWICPPEQRIDMADMKRVEDFIRAEIFERLRDNLPYAVRQENVGWTDLPNNILRIDQNIYTDYPSQQKILIGANGTVIKTIGVRAATKLSAVFGKTVRLYLTVKSKKLEKNKTRY</sequence>
<feature type="region of interest" description="Disordered" evidence="7">
    <location>
        <begin position="1"/>
        <end position="36"/>
    </location>
</feature>
<dbReference type="PRINTS" id="PR00326">
    <property type="entry name" value="GTP1OBG"/>
</dbReference>
<dbReference type="InterPro" id="IPR004044">
    <property type="entry name" value="KH_dom_type_2"/>
</dbReference>
<evidence type="ECO:0000259" key="8">
    <source>
        <dbReference type="PROSITE" id="PS50823"/>
    </source>
</evidence>
<evidence type="ECO:0000313" key="9">
    <source>
        <dbReference type="EMBL" id="CAI2161471.1"/>
    </source>
</evidence>
<feature type="domain" description="KH type-2" evidence="8">
    <location>
        <begin position="369"/>
        <end position="446"/>
    </location>
</feature>
<evidence type="ECO:0000256" key="6">
    <source>
        <dbReference type="RuleBase" id="RU003761"/>
    </source>
</evidence>
<dbReference type="PANTHER" id="PTHR42698:SF1">
    <property type="entry name" value="GTPASE ERA, MITOCHONDRIAL"/>
    <property type="match status" value="1"/>
</dbReference>
<dbReference type="Proteomes" id="UP001153678">
    <property type="component" value="Unassembled WGS sequence"/>
</dbReference>
<evidence type="ECO:0000256" key="7">
    <source>
        <dbReference type="SAM" id="MobiDB-lite"/>
    </source>
</evidence>
<name>A0A9W4WKW5_9GLOM</name>
<dbReference type="OrthoDB" id="188276at2759"/>
<keyword evidence="3 5" id="KW-0694">RNA-binding</keyword>
<protein>
    <submittedName>
        <fullName evidence="9">7534_t:CDS:1</fullName>
    </submittedName>
</protein>
<keyword evidence="2 6" id="KW-0547">Nucleotide-binding</keyword>
<dbReference type="CDD" id="cd22534">
    <property type="entry name" value="KH-II_Era"/>
    <property type="match status" value="1"/>
</dbReference>
<dbReference type="InterPro" id="IPR015946">
    <property type="entry name" value="KH_dom-like_a/b"/>
</dbReference>
<gene>
    <name evidence="9" type="ORF">FWILDA_LOCUS65</name>
</gene>
<keyword evidence="4 6" id="KW-0342">GTP-binding</keyword>
<feature type="region of interest" description="Disordered" evidence="7">
    <location>
        <begin position="79"/>
        <end position="105"/>
    </location>
</feature>
<dbReference type="Pfam" id="PF01926">
    <property type="entry name" value="MMR_HSR1"/>
    <property type="match status" value="1"/>
</dbReference>
<evidence type="ECO:0000313" key="10">
    <source>
        <dbReference type="Proteomes" id="UP001153678"/>
    </source>
</evidence>
<dbReference type="InterPro" id="IPR027417">
    <property type="entry name" value="P-loop_NTPase"/>
</dbReference>
<feature type="compositionally biased region" description="Basic and acidic residues" evidence="7">
    <location>
        <begin position="79"/>
        <end position="99"/>
    </location>
</feature>
<dbReference type="GO" id="GO:0019843">
    <property type="term" value="F:rRNA binding"/>
    <property type="evidence" value="ECO:0007669"/>
    <property type="project" value="TreeGrafter"/>
</dbReference>
<dbReference type="GO" id="GO:0000028">
    <property type="term" value="P:ribosomal small subunit assembly"/>
    <property type="evidence" value="ECO:0007669"/>
    <property type="project" value="TreeGrafter"/>
</dbReference>
<dbReference type="GO" id="GO:0043024">
    <property type="term" value="F:ribosomal small subunit binding"/>
    <property type="evidence" value="ECO:0007669"/>
    <property type="project" value="TreeGrafter"/>
</dbReference>
<accession>A0A9W4WKW5</accession>
<evidence type="ECO:0000256" key="2">
    <source>
        <dbReference type="ARBA" id="ARBA00022741"/>
    </source>
</evidence>
<dbReference type="HAMAP" id="MF_00367">
    <property type="entry name" value="GTPase_Era"/>
    <property type="match status" value="1"/>
</dbReference>
<dbReference type="InterPro" id="IPR009019">
    <property type="entry name" value="KH_sf_prok-type"/>
</dbReference>
<reference evidence="9" key="1">
    <citation type="submission" date="2022-08" db="EMBL/GenBank/DDBJ databases">
        <authorList>
            <person name="Kallberg Y."/>
            <person name="Tangrot J."/>
            <person name="Rosling A."/>
        </authorList>
    </citation>
    <scope>NUCLEOTIDE SEQUENCE</scope>
    <source>
        <strain evidence="9">Wild A</strain>
    </source>
</reference>
<dbReference type="EMBL" id="CAMKVN010000005">
    <property type="protein sequence ID" value="CAI2161471.1"/>
    <property type="molecule type" value="Genomic_DNA"/>
</dbReference>
<proteinExistence type="inferred from homology"/>
<evidence type="ECO:0000256" key="1">
    <source>
        <dbReference type="ARBA" id="ARBA00007921"/>
    </source>
</evidence>
<dbReference type="Gene3D" id="3.40.50.300">
    <property type="entry name" value="P-loop containing nucleotide triphosphate hydrolases"/>
    <property type="match status" value="1"/>
</dbReference>
<dbReference type="NCBIfam" id="TIGR00231">
    <property type="entry name" value="small_GTP"/>
    <property type="match status" value="1"/>
</dbReference>
<dbReference type="SUPFAM" id="SSF52540">
    <property type="entry name" value="P-loop containing nucleoside triphosphate hydrolases"/>
    <property type="match status" value="1"/>
</dbReference>
<dbReference type="Pfam" id="PF07650">
    <property type="entry name" value="KH_2"/>
    <property type="match status" value="1"/>
</dbReference>
<dbReference type="CDD" id="cd04163">
    <property type="entry name" value="Era"/>
    <property type="match status" value="1"/>
</dbReference>
<dbReference type="PROSITE" id="PS50823">
    <property type="entry name" value="KH_TYPE_2"/>
    <property type="match status" value="1"/>
</dbReference>
<dbReference type="InterPro" id="IPR030388">
    <property type="entry name" value="G_ERA_dom"/>
</dbReference>